<evidence type="ECO:0000313" key="1">
    <source>
        <dbReference type="EMBL" id="KAJ1938918.1"/>
    </source>
</evidence>
<gene>
    <name evidence="1" type="ORF">FBU59_004293</name>
</gene>
<evidence type="ECO:0000313" key="2">
    <source>
        <dbReference type="Proteomes" id="UP001150603"/>
    </source>
</evidence>
<reference evidence="1" key="1">
    <citation type="submission" date="2022-07" db="EMBL/GenBank/DDBJ databases">
        <title>Phylogenomic reconstructions and comparative analyses of Kickxellomycotina fungi.</title>
        <authorList>
            <person name="Reynolds N.K."/>
            <person name="Stajich J.E."/>
            <person name="Barry K."/>
            <person name="Grigoriev I.V."/>
            <person name="Crous P."/>
            <person name="Smith M.E."/>
        </authorList>
    </citation>
    <scope>NUCLEOTIDE SEQUENCE</scope>
    <source>
        <strain evidence="1">NRRL 5244</strain>
    </source>
</reference>
<comment type="caution">
    <text evidence="1">The sequence shown here is derived from an EMBL/GenBank/DDBJ whole genome shotgun (WGS) entry which is preliminary data.</text>
</comment>
<accession>A0ACC1J5W8</accession>
<keyword evidence="2" id="KW-1185">Reference proteome</keyword>
<dbReference type="EMBL" id="JANBPW010003012">
    <property type="protein sequence ID" value="KAJ1938918.1"/>
    <property type="molecule type" value="Genomic_DNA"/>
</dbReference>
<sequence length="250" mass="27981">MTVITSMLRISHNNLLLKVPTPSTLLFQAQELAESFANSVLPETTLSIELYAQFLQFCSSRSPAMARVVFEAFEKAFCQSTNIHAVVKDLKLTEPQARIVVRGYFSVWDLVESSPKLDSVKHEAFALFSDPSVKLMAAFGGQGGMDNYMDELNWVVDVYKPLVFGFFSAMAEFLRIEATDARIAGLYKRGLDVAGWVGKPETLPDLPYMLHVPVSIPIVGLIHLLHLMVLYKTLRMNPGEFAQKFHGKPH</sequence>
<organism evidence="1 2">
    <name type="scientific">Linderina macrospora</name>
    <dbReference type="NCBI Taxonomy" id="4868"/>
    <lineage>
        <taxon>Eukaryota</taxon>
        <taxon>Fungi</taxon>
        <taxon>Fungi incertae sedis</taxon>
        <taxon>Zoopagomycota</taxon>
        <taxon>Kickxellomycotina</taxon>
        <taxon>Kickxellomycetes</taxon>
        <taxon>Kickxellales</taxon>
        <taxon>Kickxellaceae</taxon>
        <taxon>Linderina</taxon>
    </lineage>
</organism>
<protein>
    <submittedName>
        <fullName evidence="1">Uncharacterized protein</fullName>
    </submittedName>
</protein>
<dbReference type="Proteomes" id="UP001150603">
    <property type="component" value="Unassembled WGS sequence"/>
</dbReference>
<name>A0ACC1J5W8_9FUNG</name>
<proteinExistence type="predicted"/>